<keyword evidence="3" id="KW-1185">Reference proteome</keyword>
<evidence type="ECO:0000256" key="1">
    <source>
        <dbReference type="SAM" id="Phobius"/>
    </source>
</evidence>
<comment type="caution">
    <text evidence="2">The sequence shown here is derived from an EMBL/GenBank/DDBJ whole genome shotgun (WGS) entry which is preliminary data.</text>
</comment>
<evidence type="ECO:0000313" key="3">
    <source>
        <dbReference type="Proteomes" id="UP000191094"/>
    </source>
</evidence>
<dbReference type="EMBL" id="MUYT01000007">
    <property type="protein sequence ID" value="OOS20656.1"/>
    <property type="molecule type" value="Genomic_DNA"/>
</dbReference>
<keyword evidence="1" id="KW-0472">Membrane</keyword>
<keyword evidence="1" id="KW-0812">Transmembrane</keyword>
<dbReference type="STRING" id="90241.B0682_05815"/>
<proteinExistence type="predicted"/>
<dbReference type="AlphaFoldDB" id="A0A1T0CE87"/>
<dbReference type="Proteomes" id="UP000191094">
    <property type="component" value="Unassembled WGS sequence"/>
</dbReference>
<keyword evidence="1" id="KW-1133">Transmembrane helix</keyword>
<reference evidence="2 3" key="1">
    <citation type="submission" date="2017-02" db="EMBL/GenBank/DDBJ databases">
        <title>Draft genome sequence of Moraxella lincolnii CCUG 9405T type strain.</title>
        <authorList>
            <person name="Salva-Serra F."/>
            <person name="Engstrom-Jakobsson H."/>
            <person name="Thorell K."/>
            <person name="Jaen-Luchoro D."/>
            <person name="Gonzales-Siles L."/>
            <person name="Karlsson R."/>
            <person name="Yazdan S."/>
            <person name="Boulund F."/>
            <person name="Johnning A."/>
            <person name="Engstrand L."/>
            <person name="Kristiansson E."/>
            <person name="Moore E."/>
        </authorList>
    </citation>
    <scope>NUCLEOTIDE SEQUENCE [LARGE SCALE GENOMIC DNA]</scope>
    <source>
        <strain evidence="2 3">CCUG 9405</strain>
    </source>
</reference>
<organism evidence="2 3">
    <name type="scientific">Lwoffella lincolnii</name>
    <dbReference type="NCBI Taxonomy" id="90241"/>
    <lineage>
        <taxon>Bacteria</taxon>
        <taxon>Pseudomonadati</taxon>
        <taxon>Pseudomonadota</taxon>
        <taxon>Gammaproteobacteria</taxon>
        <taxon>Moraxellales</taxon>
        <taxon>Moraxellaceae</taxon>
        <taxon>Lwoffella</taxon>
    </lineage>
</organism>
<gene>
    <name evidence="2" type="ORF">B0682_05815</name>
</gene>
<name>A0A1T0CE87_9GAMM</name>
<protein>
    <submittedName>
        <fullName evidence="2">Uncharacterized protein</fullName>
    </submittedName>
</protein>
<feature type="transmembrane region" description="Helical" evidence="1">
    <location>
        <begin position="21"/>
        <end position="38"/>
    </location>
</feature>
<accession>A0A1T0CE87</accession>
<evidence type="ECO:0000313" key="2">
    <source>
        <dbReference type="EMBL" id="OOS20656.1"/>
    </source>
</evidence>
<sequence length="68" mass="8157">MWSNHMLWGSAKKCLSKRHNYYLLVVYLLVVTIGYNGIEYFDFGDFIVKMMALSMLINHLWGNKWTFF</sequence>